<feature type="transmembrane region" description="Helical" evidence="7">
    <location>
        <begin position="188"/>
        <end position="206"/>
    </location>
</feature>
<dbReference type="InterPro" id="IPR043128">
    <property type="entry name" value="Rev_trsase/Diguanyl_cyclase"/>
</dbReference>
<dbReference type="Pfam" id="PF00563">
    <property type="entry name" value="EAL"/>
    <property type="match status" value="1"/>
</dbReference>
<gene>
    <name evidence="9" type="ORF">HNQ70_000592</name>
</gene>
<evidence type="ECO:0000313" key="9">
    <source>
        <dbReference type="EMBL" id="MBB5270608.1"/>
    </source>
</evidence>
<evidence type="ECO:0000313" key="10">
    <source>
        <dbReference type="Proteomes" id="UP000532440"/>
    </source>
</evidence>
<evidence type="ECO:0000259" key="8">
    <source>
        <dbReference type="PROSITE" id="PS50883"/>
    </source>
</evidence>
<dbReference type="CDD" id="cd01948">
    <property type="entry name" value="EAL"/>
    <property type="match status" value="1"/>
</dbReference>
<feature type="region of interest" description="Disordered" evidence="6">
    <location>
        <begin position="724"/>
        <end position="749"/>
    </location>
</feature>
<keyword evidence="2" id="KW-1003">Cell membrane</keyword>
<dbReference type="GO" id="GO:0005886">
    <property type="term" value="C:plasma membrane"/>
    <property type="evidence" value="ECO:0007669"/>
    <property type="project" value="UniProtKB-SubCell"/>
</dbReference>
<feature type="transmembrane region" description="Helical" evidence="7">
    <location>
        <begin position="73"/>
        <end position="96"/>
    </location>
</feature>
<dbReference type="InterPro" id="IPR000160">
    <property type="entry name" value="GGDEF_dom"/>
</dbReference>
<keyword evidence="4 7" id="KW-1133">Transmembrane helix</keyword>
<feature type="domain" description="EAL" evidence="8">
    <location>
        <begin position="469"/>
        <end position="724"/>
    </location>
</feature>
<dbReference type="SMART" id="SM00052">
    <property type="entry name" value="EAL"/>
    <property type="match status" value="1"/>
</dbReference>
<dbReference type="Pfam" id="PF05231">
    <property type="entry name" value="MASE1"/>
    <property type="match status" value="1"/>
</dbReference>
<dbReference type="Gene3D" id="3.30.70.270">
    <property type="match status" value="1"/>
</dbReference>
<dbReference type="InterPro" id="IPR035919">
    <property type="entry name" value="EAL_sf"/>
</dbReference>
<feature type="compositionally biased region" description="Low complexity" evidence="6">
    <location>
        <begin position="732"/>
        <end position="742"/>
    </location>
</feature>
<dbReference type="InterPro" id="IPR050706">
    <property type="entry name" value="Cyclic-di-GMP_PDE-like"/>
</dbReference>
<evidence type="ECO:0000256" key="6">
    <source>
        <dbReference type="SAM" id="MobiDB-lite"/>
    </source>
</evidence>
<evidence type="ECO:0000256" key="1">
    <source>
        <dbReference type="ARBA" id="ARBA00004651"/>
    </source>
</evidence>
<feature type="transmembrane region" description="Helical" evidence="7">
    <location>
        <begin position="108"/>
        <end position="134"/>
    </location>
</feature>
<dbReference type="Gene3D" id="3.20.20.450">
    <property type="entry name" value="EAL domain"/>
    <property type="match status" value="1"/>
</dbReference>
<organism evidence="9 10">
    <name type="scientific">Quisquiliibacterium transsilvanicum</name>
    <dbReference type="NCBI Taxonomy" id="1549638"/>
    <lineage>
        <taxon>Bacteria</taxon>
        <taxon>Pseudomonadati</taxon>
        <taxon>Pseudomonadota</taxon>
        <taxon>Betaproteobacteria</taxon>
        <taxon>Burkholderiales</taxon>
        <taxon>Burkholderiaceae</taxon>
        <taxon>Quisquiliibacterium</taxon>
    </lineage>
</organism>
<comment type="subcellular location">
    <subcellularLocation>
        <location evidence="1">Cell membrane</location>
        <topology evidence="1">Multi-pass membrane protein</topology>
    </subcellularLocation>
</comment>
<accession>A0A7W8HG45</accession>
<evidence type="ECO:0000256" key="3">
    <source>
        <dbReference type="ARBA" id="ARBA00022692"/>
    </source>
</evidence>
<evidence type="ECO:0000256" key="2">
    <source>
        <dbReference type="ARBA" id="ARBA00022475"/>
    </source>
</evidence>
<dbReference type="PANTHER" id="PTHR33121">
    <property type="entry name" value="CYCLIC DI-GMP PHOSPHODIESTERASE PDEF"/>
    <property type="match status" value="1"/>
</dbReference>
<evidence type="ECO:0000256" key="5">
    <source>
        <dbReference type="ARBA" id="ARBA00023136"/>
    </source>
</evidence>
<dbReference type="InterPro" id="IPR001633">
    <property type="entry name" value="EAL_dom"/>
</dbReference>
<dbReference type="AlphaFoldDB" id="A0A7W8HG45"/>
<dbReference type="RefSeq" id="WP_183964076.1">
    <property type="nucleotide sequence ID" value="NZ_BAABEW010000004.1"/>
</dbReference>
<dbReference type="SUPFAM" id="SSF141868">
    <property type="entry name" value="EAL domain-like"/>
    <property type="match status" value="1"/>
</dbReference>
<feature type="transmembrane region" description="Helical" evidence="7">
    <location>
        <begin position="235"/>
        <end position="253"/>
    </location>
</feature>
<dbReference type="PANTHER" id="PTHR33121:SF23">
    <property type="entry name" value="CYCLIC DI-GMP PHOSPHODIESTERASE PDEB"/>
    <property type="match status" value="1"/>
</dbReference>
<sequence>MGALPRALIVAAVAFMSCLLAGILSLGNPAGLVIWPGAAVAMAAGWRFGMRWTLPAALGAAAWAVFHQASAPLAIAAFAASCAGPALAIHAIRRLAAWKPADHRLEAVFRFVVAVAFLAAPIDALLAAAGASIANVLPGTGGAGYFAGWWLIDALGMMLLTPAFLACCEGGVAEPEPGAADSLHVDSGALLLTLGVAAASLALHHFGSAPHGSALLFFWFPIVAWTAVRLGERATALTLLVTALPLLVVRTLQGQAGGTELPLEGSLLVLCATLVGLLMQAVAADRRFALARVAEQARQDLTTGLLNDRGLLAELGTCLVAADRPNYGLVGVHIGNFDTIHDLCGPIQALQLEQSAAMLLSRQPGGVRAARLSSGRFALLVPADTVAQVRSLAREIYSQLNGQVYKADHGSIRLQASVGGLLLDRQVLIDAEDCLLSLSDAMAIAASVRDPQLFVEPLSQTMIDARRAHQGKIEHIRSAIREQRLEVHAQPIVDPEAPLGMLSFEILTRLRNLDGAMIRPPEFLPLAVQAQMTVELDRGVIQKVFAWLAAHPVELARTHKCSINLSGLTMSDGSVPAFIREQRALHAIPAEKIVFEITESEAIRNPGAASRLVDDLKADGFGIALDDFGTGLATFEYLKRFPIDYLKIDGSFIRNLISNPIDEEIVLSTVRVARRLKVRPIAEHVHNQEIYDRLRTLGVEYVQGELIGTPVPLETLFQAERMWTSSGPDTRSAPAASAWPAPDQQLTSS</sequence>
<evidence type="ECO:0000256" key="4">
    <source>
        <dbReference type="ARBA" id="ARBA00022989"/>
    </source>
</evidence>
<dbReference type="InterPro" id="IPR007895">
    <property type="entry name" value="MASE1"/>
</dbReference>
<dbReference type="InterPro" id="IPR029787">
    <property type="entry name" value="Nucleotide_cyclase"/>
</dbReference>
<dbReference type="SUPFAM" id="SSF55073">
    <property type="entry name" value="Nucleotide cyclase"/>
    <property type="match status" value="1"/>
</dbReference>
<dbReference type="SMART" id="SM00267">
    <property type="entry name" value="GGDEF"/>
    <property type="match status" value="1"/>
</dbReference>
<feature type="transmembrane region" description="Helical" evidence="7">
    <location>
        <begin position="146"/>
        <end position="167"/>
    </location>
</feature>
<protein>
    <submittedName>
        <fullName evidence="9">EAL domain-containing protein (Putative c-di-GMP-specific phosphodiesterase class I)/integral membrane sensor domain MASE1</fullName>
    </submittedName>
</protein>
<dbReference type="PROSITE" id="PS51257">
    <property type="entry name" value="PROKAR_LIPOPROTEIN"/>
    <property type="match status" value="1"/>
</dbReference>
<dbReference type="Proteomes" id="UP000532440">
    <property type="component" value="Unassembled WGS sequence"/>
</dbReference>
<keyword evidence="5 7" id="KW-0472">Membrane</keyword>
<dbReference type="GO" id="GO:0071111">
    <property type="term" value="F:cyclic-guanylate-specific phosphodiesterase activity"/>
    <property type="evidence" value="ECO:0007669"/>
    <property type="project" value="InterPro"/>
</dbReference>
<proteinExistence type="predicted"/>
<comment type="caution">
    <text evidence="9">The sequence shown here is derived from an EMBL/GenBank/DDBJ whole genome shotgun (WGS) entry which is preliminary data.</text>
</comment>
<feature type="transmembrane region" description="Helical" evidence="7">
    <location>
        <begin position="265"/>
        <end position="284"/>
    </location>
</feature>
<dbReference type="PROSITE" id="PS50883">
    <property type="entry name" value="EAL"/>
    <property type="match status" value="1"/>
</dbReference>
<evidence type="ECO:0000256" key="7">
    <source>
        <dbReference type="SAM" id="Phobius"/>
    </source>
</evidence>
<keyword evidence="3 7" id="KW-0812">Transmembrane</keyword>
<keyword evidence="10" id="KW-1185">Reference proteome</keyword>
<dbReference type="EMBL" id="JACHGB010000001">
    <property type="protein sequence ID" value="MBB5270608.1"/>
    <property type="molecule type" value="Genomic_DNA"/>
</dbReference>
<name>A0A7W8HG45_9BURK</name>
<reference evidence="9 10" key="1">
    <citation type="submission" date="2020-08" db="EMBL/GenBank/DDBJ databases">
        <title>Genomic Encyclopedia of Type Strains, Phase IV (KMG-IV): sequencing the most valuable type-strain genomes for metagenomic binning, comparative biology and taxonomic classification.</title>
        <authorList>
            <person name="Goeker M."/>
        </authorList>
    </citation>
    <scope>NUCLEOTIDE SEQUENCE [LARGE SCALE GENOMIC DNA]</scope>
    <source>
        <strain evidence="9 10">DSM 29781</strain>
    </source>
</reference>